<evidence type="ECO:0000256" key="1">
    <source>
        <dbReference type="SAM" id="SignalP"/>
    </source>
</evidence>
<comment type="caution">
    <text evidence="2">The sequence shown here is derived from an EMBL/GenBank/DDBJ whole genome shotgun (WGS) entry which is preliminary data.</text>
</comment>
<sequence>MKALFYRTVILLIALGIADFSVSFAQTPQKSKVPQTPTVRYITSDPATGAVTIYWAGCEHDNLYPDATGYQVYVRRQNSLGDWNNDPVGLPQSTTVFSYQDIGAGANTGPVTYTVAALGPDGASPLAPFHTTVFLKATYDTCADEVRLEWTPYIGWGNRVRSYEIYSGESPIWGNLSVQTTVPGTENNKSFKVPLNKNLYYYVKAYKDGDTVSSRSNLVEIRTREVRVAPNLGIDTIHCFPDRNRITYHIDSLSKVSYFSLLRADGTSEAEMRRTEVEIVRLMRGGAGETIDTQGGGNVVSGIKHYYYLTAVDGCGKNVARSLLKSTVIVRASSGKEENSITWDELEVVQGHRAEYRVYRTSAKGGEQEEKEIAVVHSGATLECSDDVSEFKRKGFSDQFCYMVKAWELDERGQRTRVTISKPTCTQVQAEVILPTAISPRETGQTQTSPRNVFAPISTFAANYKLLIYNRDGRLVFSGQNRGWDGRLKDGTYAPEGAYIYRVELISPDRSPVVRTGSFMVVYPTTSNNVPL</sequence>
<name>A0A0Q4B5J3_9BACT</name>
<protein>
    <recommendedName>
        <fullName evidence="4">Fibronectin type-III domain-containing protein</fullName>
    </recommendedName>
</protein>
<gene>
    <name evidence="2" type="ORF">AL399_08160</name>
</gene>
<reference evidence="2" key="1">
    <citation type="submission" date="2015-08" db="EMBL/GenBank/DDBJ databases">
        <title>Candidatus Bacteriodes Periocalifornicus.</title>
        <authorList>
            <person name="McLean J.S."/>
            <person name="Kelley S."/>
        </authorList>
    </citation>
    <scope>NUCLEOTIDE SEQUENCE [LARGE SCALE GENOMIC DNA]</scope>
    <source>
        <strain evidence="2">12B</strain>
    </source>
</reference>
<dbReference type="Pfam" id="PF13585">
    <property type="entry name" value="CHU_C"/>
    <property type="match status" value="1"/>
</dbReference>
<evidence type="ECO:0000313" key="2">
    <source>
        <dbReference type="EMBL" id="KQM08288.1"/>
    </source>
</evidence>
<feature type="chain" id="PRO_5006212502" description="Fibronectin type-III domain-containing protein" evidence="1">
    <location>
        <begin position="26"/>
        <end position="532"/>
    </location>
</feature>
<dbReference type="Gene3D" id="2.60.40.10">
    <property type="entry name" value="Immunoglobulins"/>
    <property type="match status" value="1"/>
</dbReference>
<organism evidence="2 3">
    <name type="scientific">Candidatus [Bacteroides] periocalifornicus</name>
    <dbReference type="NCBI Taxonomy" id="1702214"/>
    <lineage>
        <taxon>Bacteria</taxon>
        <taxon>Pseudomonadati</taxon>
        <taxon>Bacteroidota</taxon>
    </lineage>
</organism>
<keyword evidence="1" id="KW-0732">Signal</keyword>
<dbReference type="AlphaFoldDB" id="A0A0Q4B5J3"/>
<evidence type="ECO:0000313" key="3">
    <source>
        <dbReference type="Proteomes" id="UP000054172"/>
    </source>
</evidence>
<keyword evidence="3" id="KW-1185">Reference proteome</keyword>
<accession>A0A0Q4B5J3</accession>
<dbReference type="Proteomes" id="UP000054172">
    <property type="component" value="Unassembled WGS sequence"/>
</dbReference>
<evidence type="ECO:0008006" key="4">
    <source>
        <dbReference type="Google" id="ProtNLM"/>
    </source>
</evidence>
<feature type="signal peptide" evidence="1">
    <location>
        <begin position="1"/>
        <end position="25"/>
    </location>
</feature>
<dbReference type="STRING" id="1702214.AL399_08160"/>
<dbReference type="PATRIC" id="fig|1702214.3.peg.1594"/>
<dbReference type="EMBL" id="LIIK01000049">
    <property type="protein sequence ID" value="KQM08288.1"/>
    <property type="molecule type" value="Genomic_DNA"/>
</dbReference>
<dbReference type="InterPro" id="IPR013783">
    <property type="entry name" value="Ig-like_fold"/>
</dbReference>
<proteinExistence type="predicted"/>